<keyword evidence="3" id="KW-0812">Transmembrane</keyword>
<keyword evidence="8" id="KW-1185">Reference proteome</keyword>
<dbReference type="OrthoDB" id="271914at2759"/>
<dbReference type="AlphaFoldDB" id="A0A0N0P4B2"/>
<reference evidence="7 8" key="1">
    <citation type="journal article" date="2015" name="PLoS Pathog.">
        <title>Leptomonas seymouri: Adaptations to the Dixenous Life Cycle Analyzed by Genome Sequencing, Transcriptome Profiling and Co-infection with Leishmania donovani.</title>
        <authorList>
            <person name="Kraeva N."/>
            <person name="Butenko A."/>
            <person name="Hlavacova J."/>
            <person name="Kostygov A."/>
            <person name="Myskova J."/>
            <person name="Grybchuk D."/>
            <person name="Lestinova T."/>
            <person name="Votypka J."/>
            <person name="Volf P."/>
            <person name="Opperdoes F."/>
            <person name="Flegontov P."/>
            <person name="Lukes J."/>
            <person name="Yurchenko V."/>
        </authorList>
    </citation>
    <scope>NUCLEOTIDE SEQUENCE [LARGE SCALE GENOMIC DNA]</scope>
    <source>
        <strain evidence="7 8">ATCC 30220</strain>
    </source>
</reference>
<evidence type="ECO:0000256" key="4">
    <source>
        <dbReference type="ARBA" id="ARBA00022989"/>
    </source>
</evidence>
<dbReference type="OMA" id="MCYSREE"/>
<evidence type="ECO:0000256" key="1">
    <source>
        <dbReference type="ARBA" id="ARBA00004370"/>
    </source>
</evidence>
<keyword evidence="4" id="KW-1133">Transmembrane helix</keyword>
<dbReference type="Proteomes" id="UP000038009">
    <property type="component" value="Unassembled WGS sequence"/>
</dbReference>
<evidence type="ECO:0000313" key="7">
    <source>
        <dbReference type="EMBL" id="KPI85089.1"/>
    </source>
</evidence>
<name>A0A0N0P4B2_LEPSE</name>
<dbReference type="InterPro" id="IPR007014">
    <property type="entry name" value="FUN14"/>
</dbReference>
<dbReference type="VEuPathDB" id="TriTrypDB:Lsey_0209_0130"/>
<evidence type="ECO:0000256" key="5">
    <source>
        <dbReference type="ARBA" id="ARBA00023136"/>
    </source>
</evidence>
<evidence type="ECO:0000256" key="2">
    <source>
        <dbReference type="ARBA" id="ARBA00009160"/>
    </source>
</evidence>
<sequence length="244" mass="27001">MCYSREEIEEVEAAMAAHNMVPVDTLRQTFFDDLDASSKVNPNRSRASILKMDSEEERKMFQALRVDTFSRLGEQQFSYEPSTSYDGNRQHLVDSPRRASQREPEVSQSRRSAGRPSAPLYETSQSNRDSLCSARAFTAVLTNLVAGSLLGIALRRITSAAAANLSAILIGTQLLCWTGYATVRWGALINDSLALILRGYRPSTEEPLGRLAQKREQLLVTLTATIPRRASFWGGVAIGVICLN</sequence>
<dbReference type="Pfam" id="PF04930">
    <property type="entry name" value="FUN14"/>
    <property type="match status" value="1"/>
</dbReference>
<accession>A0A0N0P4B2</accession>
<feature type="compositionally biased region" description="Basic and acidic residues" evidence="6">
    <location>
        <begin position="88"/>
        <end position="105"/>
    </location>
</feature>
<comment type="caution">
    <text evidence="7">The sequence shown here is derived from an EMBL/GenBank/DDBJ whole genome shotgun (WGS) entry which is preliminary data.</text>
</comment>
<comment type="subcellular location">
    <subcellularLocation>
        <location evidence="1">Membrane</location>
    </subcellularLocation>
</comment>
<organism evidence="7 8">
    <name type="scientific">Leptomonas seymouri</name>
    <dbReference type="NCBI Taxonomy" id="5684"/>
    <lineage>
        <taxon>Eukaryota</taxon>
        <taxon>Discoba</taxon>
        <taxon>Euglenozoa</taxon>
        <taxon>Kinetoplastea</taxon>
        <taxon>Metakinetoplastina</taxon>
        <taxon>Trypanosomatida</taxon>
        <taxon>Trypanosomatidae</taxon>
        <taxon>Leishmaniinae</taxon>
        <taxon>Leptomonas</taxon>
    </lineage>
</organism>
<keyword evidence="5" id="KW-0472">Membrane</keyword>
<gene>
    <name evidence="7" type="ORF">ABL78_5855</name>
</gene>
<comment type="similarity">
    <text evidence="2">Belongs to the FUN14 family.</text>
</comment>
<evidence type="ECO:0000313" key="8">
    <source>
        <dbReference type="Proteomes" id="UP000038009"/>
    </source>
</evidence>
<proteinExistence type="inferred from homology"/>
<dbReference type="GO" id="GO:0016020">
    <property type="term" value="C:membrane"/>
    <property type="evidence" value="ECO:0007669"/>
    <property type="project" value="UniProtKB-SubCell"/>
</dbReference>
<protein>
    <submittedName>
        <fullName evidence="7">Uncharacterized protein</fullName>
    </submittedName>
</protein>
<feature type="region of interest" description="Disordered" evidence="6">
    <location>
        <begin position="79"/>
        <end position="125"/>
    </location>
</feature>
<evidence type="ECO:0000256" key="3">
    <source>
        <dbReference type="ARBA" id="ARBA00022692"/>
    </source>
</evidence>
<evidence type="ECO:0000256" key="6">
    <source>
        <dbReference type="SAM" id="MobiDB-lite"/>
    </source>
</evidence>
<dbReference type="EMBL" id="LJSK01000209">
    <property type="protein sequence ID" value="KPI85089.1"/>
    <property type="molecule type" value="Genomic_DNA"/>
</dbReference>